<keyword evidence="4" id="KW-1185">Reference proteome</keyword>
<feature type="compositionally biased region" description="Polar residues" evidence="1">
    <location>
        <begin position="50"/>
        <end position="69"/>
    </location>
</feature>
<gene>
    <name evidence="3" type="ORF">BXY41_109148</name>
</gene>
<reference evidence="3 4" key="1">
    <citation type="submission" date="2018-02" db="EMBL/GenBank/DDBJ databases">
        <title>Genomic Encyclopedia of Archaeal and Bacterial Type Strains, Phase II (KMG-II): from individual species to whole genera.</title>
        <authorList>
            <person name="Goeker M."/>
        </authorList>
    </citation>
    <scope>NUCLEOTIDE SEQUENCE [LARGE SCALE GENOMIC DNA]</scope>
    <source>
        <strain evidence="3 4">DSM 3808</strain>
    </source>
</reference>
<name>A0A2S6HQ23_9FIRM</name>
<evidence type="ECO:0000313" key="4">
    <source>
        <dbReference type="Proteomes" id="UP000237749"/>
    </source>
</evidence>
<keyword evidence="2" id="KW-0732">Signal</keyword>
<dbReference type="RefSeq" id="WP_104438084.1">
    <property type="nucleotide sequence ID" value="NZ_PTJA01000009.1"/>
</dbReference>
<proteinExistence type="predicted"/>
<dbReference type="EMBL" id="PTJA01000009">
    <property type="protein sequence ID" value="PPK79669.1"/>
    <property type="molecule type" value="Genomic_DNA"/>
</dbReference>
<evidence type="ECO:0000256" key="2">
    <source>
        <dbReference type="SAM" id="SignalP"/>
    </source>
</evidence>
<feature type="region of interest" description="Disordered" evidence="1">
    <location>
        <begin position="50"/>
        <end position="90"/>
    </location>
</feature>
<accession>A0A2S6HQ23</accession>
<dbReference type="AlphaFoldDB" id="A0A2S6HQ23"/>
<comment type="caution">
    <text evidence="3">The sequence shown here is derived from an EMBL/GenBank/DDBJ whole genome shotgun (WGS) entry which is preliminary data.</text>
</comment>
<feature type="chain" id="PRO_5015758229" evidence="2">
    <location>
        <begin position="28"/>
        <end position="269"/>
    </location>
</feature>
<feature type="signal peptide" evidence="2">
    <location>
        <begin position="1"/>
        <end position="27"/>
    </location>
</feature>
<sequence length="269" mass="29728">MKHNHFLRNTLFLLLSTIFLFSLNACGQSSSTTSATTDTVPVSSELIKVNSEQPSDSSSAQTSAVEPTANNKESSSKSNESSLKSNESPASDEALAAYKKFLAGSMNAQDLKQEISDGVVKIKDISLEPDFKTYYALFDMNGDGIPELHLRPVAGGSYLIFTYLDGQIVLWHSGPDYESPLNNGAILYERDGAAPTHINYYYLVLDSNGNETSKVNFSKYHSVNESGKTESADYDVFMMEDKEVSEEEWNSLTKDYLSNSSDLIVWKEI</sequence>
<organism evidence="3 4">
    <name type="scientific">Lacrimispora xylanisolvens</name>
    <dbReference type="NCBI Taxonomy" id="384636"/>
    <lineage>
        <taxon>Bacteria</taxon>
        <taxon>Bacillati</taxon>
        <taxon>Bacillota</taxon>
        <taxon>Clostridia</taxon>
        <taxon>Lachnospirales</taxon>
        <taxon>Lachnospiraceae</taxon>
        <taxon>Lacrimispora</taxon>
    </lineage>
</organism>
<evidence type="ECO:0000256" key="1">
    <source>
        <dbReference type="SAM" id="MobiDB-lite"/>
    </source>
</evidence>
<feature type="compositionally biased region" description="Low complexity" evidence="1">
    <location>
        <begin position="70"/>
        <end position="88"/>
    </location>
</feature>
<protein>
    <submittedName>
        <fullName evidence="3">Uncharacterized protein</fullName>
    </submittedName>
</protein>
<dbReference type="Proteomes" id="UP000237749">
    <property type="component" value="Unassembled WGS sequence"/>
</dbReference>
<evidence type="ECO:0000313" key="3">
    <source>
        <dbReference type="EMBL" id="PPK79669.1"/>
    </source>
</evidence>